<organism evidence="1">
    <name type="scientific">marine sediment metagenome</name>
    <dbReference type="NCBI Taxonomy" id="412755"/>
    <lineage>
        <taxon>unclassified sequences</taxon>
        <taxon>metagenomes</taxon>
        <taxon>ecological metagenomes</taxon>
    </lineage>
</organism>
<evidence type="ECO:0000313" key="1">
    <source>
        <dbReference type="EMBL" id="KKK72543.1"/>
    </source>
</evidence>
<dbReference type="AlphaFoldDB" id="A0A0F8XUD5"/>
<name>A0A0F8XUD5_9ZZZZ</name>
<proteinExistence type="predicted"/>
<accession>A0A0F8XUD5</accession>
<gene>
    <name evidence="1" type="ORF">LCGC14_2902820</name>
</gene>
<sequence>MGISLVQFAKQASGKIVLTAGEGVLLKKTLDRLIKARYALVNYLKFLKTVDPTLEELQQRLTLKTAFLAAKKDFTDFMKDLEVVYGVPINNPNAAGARWHPDCETGTLLRFYSPVEE</sequence>
<comment type="caution">
    <text evidence="1">The sequence shown here is derived from an EMBL/GenBank/DDBJ whole genome shotgun (WGS) entry which is preliminary data.</text>
</comment>
<reference evidence="1" key="1">
    <citation type="journal article" date="2015" name="Nature">
        <title>Complex archaea that bridge the gap between prokaryotes and eukaryotes.</title>
        <authorList>
            <person name="Spang A."/>
            <person name="Saw J.H."/>
            <person name="Jorgensen S.L."/>
            <person name="Zaremba-Niedzwiedzka K."/>
            <person name="Martijn J."/>
            <person name="Lind A.E."/>
            <person name="van Eijk R."/>
            <person name="Schleper C."/>
            <person name="Guy L."/>
            <person name="Ettema T.J."/>
        </authorList>
    </citation>
    <scope>NUCLEOTIDE SEQUENCE</scope>
</reference>
<dbReference type="EMBL" id="LAZR01057207">
    <property type="protein sequence ID" value="KKK72543.1"/>
    <property type="molecule type" value="Genomic_DNA"/>
</dbReference>
<protein>
    <submittedName>
        <fullName evidence="1">Uncharacterized protein</fullName>
    </submittedName>
</protein>